<proteinExistence type="predicted"/>
<protein>
    <submittedName>
        <fullName evidence="1">Uncharacterized protein</fullName>
    </submittedName>
</protein>
<evidence type="ECO:0000313" key="1">
    <source>
        <dbReference type="EMBL" id="KAK7314253.1"/>
    </source>
</evidence>
<sequence length="91" mass="10706">MEDDVASFYWQNLTYSQEPKYTSETSTLHISQYSERSICFQWKPVERIVFLAIKGSCFRRGEYSKLILSAIRNCRKLLSNECGLNYHLIPC</sequence>
<comment type="caution">
    <text evidence="1">The sequence shown here is derived from an EMBL/GenBank/DDBJ whole genome shotgun (WGS) entry which is preliminary data.</text>
</comment>
<name>A0AAN9PZT4_CANGL</name>
<organism evidence="1 2">
    <name type="scientific">Canavalia gladiata</name>
    <name type="common">Sword bean</name>
    <name type="synonym">Dolichos gladiatus</name>
    <dbReference type="NCBI Taxonomy" id="3824"/>
    <lineage>
        <taxon>Eukaryota</taxon>
        <taxon>Viridiplantae</taxon>
        <taxon>Streptophyta</taxon>
        <taxon>Embryophyta</taxon>
        <taxon>Tracheophyta</taxon>
        <taxon>Spermatophyta</taxon>
        <taxon>Magnoliopsida</taxon>
        <taxon>eudicotyledons</taxon>
        <taxon>Gunneridae</taxon>
        <taxon>Pentapetalae</taxon>
        <taxon>rosids</taxon>
        <taxon>fabids</taxon>
        <taxon>Fabales</taxon>
        <taxon>Fabaceae</taxon>
        <taxon>Papilionoideae</taxon>
        <taxon>50 kb inversion clade</taxon>
        <taxon>NPAAA clade</taxon>
        <taxon>indigoferoid/millettioid clade</taxon>
        <taxon>Phaseoleae</taxon>
        <taxon>Canavalia</taxon>
    </lineage>
</organism>
<accession>A0AAN9PZT4</accession>
<reference evidence="1 2" key="1">
    <citation type="submission" date="2024-01" db="EMBL/GenBank/DDBJ databases">
        <title>The genomes of 5 underutilized Papilionoideae crops provide insights into root nodulation and disease resistanc.</title>
        <authorList>
            <person name="Jiang F."/>
        </authorList>
    </citation>
    <scope>NUCLEOTIDE SEQUENCE [LARGE SCALE GENOMIC DNA]</scope>
    <source>
        <strain evidence="1">LVBAO_FW01</strain>
        <tissue evidence="1">Leaves</tissue>
    </source>
</reference>
<evidence type="ECO:0000313" key="2">
    <source>
        <dbReference type="Proteomes" id="UP001367508"/>
    </source>
</evidence>
<gene>
    <name evidence="1" type="ORF">VNO77_39467</name>
</gene>
<dbReference type="AlphaFoldDB" id="A0AAN9PZT4"/>
<keyword evidence="2" id="KW-1185">Reference proteome</keyword>
<dbReference type="EMBL" id="JAYMYQ010000009">
    <property type="protein sequence ID" value="KAK7314253.1"/>
    <property type="molecule type" value="Genomic_DNA"/>
</dbReference>
<dbReference type="Proteomes" id="UP001367508">
    <property type="component" value="Unassembled WGS sequence"/>
</dbReference>